<dbReference type="SUPFAM" id="SSF46785">
    <property type="entry name" value="Winged helix' DNA-binding domain"/>
    <property type="match status" value="1"/>
</dbReference>
<dbReference type="InterPro" id="IPR030456">
    <property type="entry name" value="TF_fork_head_CS_2"/>
</dbReference>
<gene>
    <name evidence="10" type="primary">TPHA0F01390</name>
    <name evidence="10" type="ordered locus">TPHA_0F01390</name>
</gene>
<dbReference type="PRINTS" id="PR00053">
    <property type="entry name" value="FORKHEAD"/>
</dbReference>
<evidence type="ECO:0000256" key="6">
    <source>
        <dbReference type="PROSITE-ProRule" id="PRU00089"/>
    </source>
</evidence>
<keyword evidence="2" id="KW-0805">Transcription regulation</keyword>
<dbReference type="eggNOG" id="KOG2294">
    <property type="taxonomic scope" value="Eukaryota"/>
</dbReference>
<evidence type="ECO:0000256" key="2">
    <source>
        <dbReference type="ARBA" id="ARBA00023015"/>
    </source>
</evidence>
<dbReference type="OMA" id="YYRFAKT"/>
<dbReference type="SMART" id="SM00240">
    <property type="entry name" value="FHA"/>
    <property type="match status" value="1"/>
</dbReference>
<dbReference type="OrthoDB" id="5954824at2759"/>
<dbReference type="InterPro" id="IPR000253">
    <property type="entry name" value="FHA_dom"/>
</dbReference>
<dbReference type="Gene3D" id="1.10.10.10">
    <property type="entry name" value="Winged helix-like DNA-binding domain superfamily/Winged helix DNA-binding domain"/>
    <property type="match status" value="1"/>
</dbReference>
<dbReference type="GO" id="GO:0000082">
    <property type="term" value="P:G1/S transition of mitotic cell cycle"/>
    <property type="evidence" value="ECO:0007669"/>
    <property type="project" value="EnsemblFungi"/>
</dbReference>
<dbReference type="GO" id="GO:1903468">
    <property type="term" value="P:positive regulation of DNA replication initiation"/>
    <property type="evidence" value="ECO:0007669"/>
    <property type="project" value="EnsemblFungi"/>
</dbReference>
<dbReference type="GO" id="GO:0003688">
    <property type="term" value="F:DNA replication origin binding"/>
    <property type="evidence" value="ECO:0007669"/>
    <property type="project" value="EnsemblFungi"/>
</dbReference>
<feature type="DNA-binding region" description="Fork-head" evidence="6">
    <location>
        <begin position="268"/>
        <end position="366"/>
    </location>
</feature>
<dbReference type="InterPro" id="IPR018122">
    <property type="entry name" value="TF_fork_head_CS_1"/>
</dbReference>
<dbReference type="HOGENOM" id="CLU_007090_2_0_1"/>
<dbReference type="GO" id="GO:2000221">
    <property type="term" value="P:negative regulation of pseudohyphal growth"/>
    <property type="evidence" value="ECO:0007669"/>
    <property type="project" value="EnsemblFungi"/>
</dbReference>
<keyword evidence="4" id="KW-0804">Transcription</keyword>
<keyword evidence="11" id="KW-1185">Reference proteome</keyword>
<evidence type="ECO:0000256" key="3">
    <source>
        <dbReference type="ARBA" id="ARBA00023125"/>
    </source>
</evidence>
<comment type="subcellular location">
    <subcellularLocation>
        <location evidence="1 6">Nucleus</location>
    </subcellularLocation>
</comment>
<proteinExistence type="predicted"/>
<dbReference type="PROSITE" id="PS00657">
    <property type="entry name" value="FORK_HEAD_1"/>
    <property type="match status" value="1"/>
</dbReference>
<reference evidence="10 11" key="1">
    <citation type="journal article" date="2011" name="Proc. Natl. Acad. Sci. U.S.A.">
        <title>Evolutionary erosion of yeast sex chromosomes by mating-type switching accidents.</title>
        <authorList>
            <person name="Gordon J.L."/>
            <person name="Armisen D."/>
            <person name="Proux-Wera E."/>
            <person name="Oheigeartaigh S.S."/>
            <person name="Byrne K.P."/>
            <person name="Wolfe K.H."/>
        </authorList>
    </citation>
    <scope>NUCLEOTIDE SEQUENCE [LARGE SCALE GENOMIC DNA]</scope>
    <source>
        <strain evidence="11">ATCC 24235 / CBS 4417 / NBRC 1672 / NRRL Y-8282 / UCD 70-5</strain>
    </source>
</reference>
<evidence type="ECO:0000256" key="7">
    <source>
        <dbReference type="SAM" id="MobiDB-lite"/>
    </source>
</evidence>
<feature type="region of interest" description="Disordered" evidence="7">
    <location>
        <begin position="607"/>
        <end position="628"/>
    </location>
</feature>
<evidence type="ECO:0000259" key="8">
    <source>
        <dbReference type="PROSITE" id="PS50006"/>
    </source>
</evidence>
<dbReference type="Pfam" id="PF00498">
    <property type="entry name" value="FHA"/>
    <property type="match status" value="1"/>
</dbReference>
<dbReference type="Pfam" id="PF00250">
    <property type="entry name" value="Forkhead"/>
    <property type="match status" value="1"/>
</dbReference>
<dbReference type="GO" id="GO:0061186">
    <property type="term" value="P:negative regulation of silent mating-type cassette heterochromatin formation"/>
    <property type="evidence" value="ECO:0007669"/>
    <property type="project" value="EnsemblFungi"/>
</dbReference>
<dbReference type="GO" id="GO:0005634">
    <property type="term" value="C:nucleus"/>
    <property type="evidence" value="ECO:0007669"/>
    <property type="project" value="UniProtKB-SubCell"/>
</dbReference>
<dbReference type="PROSITE" id="PS50006">
    <property type="entry name" value="FHA_DOMAIN"/>
    <property type="match status" value="1"/>
</dbReference>
<evidence type="ECO:0000259" key="9">
    <source>
        <dbReference type="PROSITE" id="PS50039"/>
    </source>
</evidence>
<dbReference type="GeneID" id="11535665"/>
<keyword evidence="5 6" id="KW-0539">Nucleus</keyword>
<name>G8BV41_TETPH</name>
<dbReference type="InterPro" id="IPR001766">
    <property type="entry name" value="Fork_head_dom"/>
</dbReference>
<dbReference type="FunFam" id="1.10.10.10:FF:000030">
    <property type="entry name" value="Forkhead box protein K2"/>
    <property type="match status" value="1"/>
</dbReference>
<dbReference type="CDD" id="cd00059">
    <property type="entry name" value="FH_FOX"/>
    <property type="match status" value="1"/>
</dbReference>
<dbReference type="GO" id="GO:0006338">
    <property type="term" value="P:chromatin remodeling"/>
    <property type="evidence" value="ECO:0007669"/>
    <property type="project" value="EnsemblFungi"/>
</dbReference>
<dbReference type="STRING" id="1071381.G8BV41"/>
<dbReference type="PANTHER" id="PTHR45881">
    <property type="entry name" value="CHECKPOINT SUPPRESSOR 1-LIKE, ISOFORM A-RELATED"/>
    <property type="match status" value="1"/>
</dbReference>
<evidence type="ECO:0000256" key="4">
    <source>
        <dbReference type="ARBA" id="ARBA00023163"/>
    </source>
</evidence>
<protein>
    <recommendedName>
        <fullName evidence="12">Fork-head domain-containing protein</fullName>
    </recommendedName>
</protein>
<dbReference type="AlphaFoldDB" id="G8BV41"/>
<feature type="domain" description="Fork-head" evidence="9">
    <location>
        <begin position="268"/>
        <end position="366"/>
    </location>
</feature>
<dbReference type="GO" id="GO:0032968">
    <property type="term" value="P:positive regulation of transcription elongation by RNA polymerase II"/>
    <property type="evidence" value="ECO:0007669"/>
    <property type="project" value="EnsemblFungi"/>
</dbReference>
<evidence type="ECO:0008006" key="12">
    <source>
        <dbReference type="Google" id="ProtNLM"/>
    </source>
</evidence>
<dbReference type="GO" id="GO:0005829">
    <property type="term" value="C:cytosol"/>
    <property type="evidence" value="ECO:0007669"/>
    <property type="project" value="EnsemblFungi"/>
</dbReference>
<evidence type="ECO:0000256" key="5">
    <source>
        <dbReference type="ARBA" id="ARBA00023242"/>
    </source>
</evidence>
<dbReference type="InterPro" id="IPR036390">
    <property type="entry name" value="WH_DNA-bd_sf"/>
</dbReference>
<organism evidence="10 11">
    <name type="scientific">Tetrapisispora phaffii (strain ATCC 24235 / CBS 4417 / NBRC 1672 / NRRL Y-8282 / UCD 70-5)</name>
    <name type="common">Yeast</name>
    <name type="synonym">Fabospora phaffii</name>
    <dbReference type="NCBI Taxonomy" id="1071381"/>
    <lineage>
        <taxon>Eukaryota</taxon>
        <taxon>Fungi</taxon>
        <taxon>Dikarya</taxon>
        <taxon>Ascomycota</taxon>
        <taxon>Saccharomycotina</taxon>
        <taxon>Saccharomycetes</taxon>
        <taxon>Saccharomycetales</taxon>
        <taxon>Saccharomycetaceae</taxon>
        <taxon>Tetrapisispora</taxon>
    </lineage>
</organism>
<dbReference type="GO" id="GO:0000122">
    <property type="term" value="P:negative regulation of transcription by RNA polymerase II"/>
    <property type="evidence" value="ECO:0007669"/>
    <property type="project" value="EnsemblFungi"/>
</dbReference>
<dbReference type="CDD" id="cd22701">
    <property type="entry name" value="FHA_FKH1-like"/>
    <property type="match status" value="1"/>
</dbReference>
<dbReference type="GO" id="GO:0061629">
    <property type="term" value="F:RNA polymerase II-specific DNA-binding transcription factor binding"/>
    <property type="evidence" value="ECO:0007669"/>
    <property type="project" value="EnsemblFungi"/>
</dbReference>
<dbReference type="GO" id="GO:0000981">
    <property type="term" value="F:DNA-binding transcription factor activity, RNA polymerase II-specific"/>
    <property type="evidence" value="ECO:0007669"/>
    <property type="project" value="TreeGrafter"/>
</dbReference>
<dbReference type="InterPro" id="IPR008984">
    <property type="entry name" value="SMAD_FHA_dom_sf"/>
</dbReference>
<sequence length="664" mass="73801">MVPMDFTSNTIGLKSHYNQQQQQHLINTIISTLSAPEKYTNVSRDHSNDSNSAVEVQAYAKLSGNKWTYYIKDLEISIGRDTADENKNITSKVHVDLGPAKVVSRHHAQIKFNMQNGGWELHLYGRNGAKVNFKRVSPKHSPIAISSGSIIDIGGTQMMFILPDQEPLVIQTYLHYLIPKLSSHYDVSGKEDSKLLNDLIKNSDYYKNNINNIQEYIKKIIPNSHALTNSHGNIRSDNSQGLDSNQENNAKSLDFSSSLALDENKHIKPPHSYATMITQAILSTEEGIISLSDIYRFISSNYSYYRFAKTGWQNSIRHNLSLNKAFDKVPRKPNEPGKGMKWRISEDYRNEFLNKWNTGKISKIRRGSSVARQLQLHMSKYSTLPAQKGSSPQINESTSLQPASRTLLPMTNSNNQPNGLSLGQRTNLLTPEYLKNTPMPMKQQQHPITKGGTHNPTNSALVSFTASSNLVPPANHASNHSSINIPTTNLMDFNSAYLRPNALPSISTKPLPSTIATLLPTNANAFQSQNIYSKKAGSISPTNNPLMNSPSKSFHITAIEAYTPERGSTVTTSKSPARNNNHLETVNVLDDRKLYIGSDKNLLVPPANFNSQSIDKNPNENDASKSWGLNQYNPIHNRITPNGITAQSNNSTVPAIDINSLTNN</sequence>
<dbReference type="GO" id="GO:0003713">
    <property type="term" value="F:transcription coactivator activity"/>
    <property type="evidence" value="ECO:0007669"/>
    <property type="project" value="EnsemblFungi"/>
</dbReference>
<dbReference type="PROSITE" id="PS50039">
    <property type="entry name" value="FORK_HEAD_3"/>
    <property type="match status" value="1"/>
</dbReference>
<dbReference type="PANTHER" id="PTHR45881:SF1">
    <property type="entry name" value="FORK HEAD PROTEIN HOMOLOG 2"/>
    <property type="match status" value="1"/>
</dbReference>
<dbReference type="KEGG" id="tpf:TPHA_0F01390"/>
<keyword evidence="3 6" id="KW-0238">DNA-binding</keyword>
<dbReference type="GO" id="GO:0000086">
    <property type="term" value="P:G2/M transition of mitotic cell cycle"/>
    <property type="evidence" value="ECO:0007669"/>
    <property type="project" value="EnsemblFungi"/>
</dbReference>
<dbReference type="Gene3D" id="2.60.200.20">
    <property type="match status" value="1"/>
</dbReference>
<dbReference type="Proteomes" id="UP000005666">
    <property type="component" value="Chromosome 6"/>
</dbReference>
<dbReference type="SUPFAM" id="SSF49879">
    <property type="entry name" value="SMAD/FHA domain"/>
    <property type="match status" value="1"/>
</dbReference>
<dbReference type="InterPro" id="IPR036388">
    <property type="entry name" value="WH-like_DNA-bd_sf"/>
</dbReference>
<evidence type="ECO:0000313" key="10">
    <source>
        <dbReference type="EMBL" id="CCE63623.1"/>
    </source>
</evidence>
<accession>G8BV41</accession>
<evidence type="ECO:0000313" key="11">
    <source>
        <dbReference type="Proteomes" id="UP000005666"/>
    </source>
</evidence>
<dbReference type="SMART" id="SM00339">
    <property type="entry name" value="FH"/>
    <property type="match status" value="1"/>
</dbReference>
<dbReference type="RefSeq" id="XP_003686057.1">
    <property type="nucleotide sequence ID" value="XM_003686009.1"/>
</dbReference>
<feature type="domain" description="FHA" evidence="8">
    <location>
        <begin position="76"/>
        <end position="136"/>
    </location>
</feature>
<evidence type="ECO:0000256" key="1">
    <source>
        <dbReference type="ARBA" id="ARBA00004123"/>
    </source>
</evidence>
<dbReference type="GO" id="GO:0003682">
    <property type="term" value="F:chromatin binding"/>
    <property type="evidence" value="ECO:0007669"/>
    <property type="project" value="EnsemblFungi"/>
</dbReference>
<dbReference type="GO" id="GO:0000978">
    <property type="term" value="F:RNA polymerase II cis-regulatory region sequence-specific DNA binding"/>
    <property type="evidence" value="ECO:0007669"/>
    <property type="project" value="TreeGrafter"/>
</dbReference>
<dbReference type="EMBL" id="HE612861">
    <property type="protein sequence ID" value="CCE63623.1"/>
    <property type="molecule type" value="Genomic_DNA"/>
</dbReference>
<dbReference type="PROSITE" id="PS00658">
    <property type="entry name" value="FORK_HEAD_2"/>
    <property type="match status" value="1"/>
</dbReference>